<dbReference type="SMART" id="SM00028">
    <property type="entry name" value="TPR"/>
    <property type="match status" value="4"/>
</dbReference>
<dbReference type="CDD" id="cd00082">
    <property type="entry name" value="HisKA"/>
    <property type="match status" value="1"/>
</dbReference>
<comment type="catalytic activity">
    <reaction evidence="1">
        <text>ATP + protein L-histidine = ADP + protein N-phospho-L-histidine.</text>
        <dbReference type="EC" id="2.7.13.3"/>
    </reaction>
</comment>
<accession>A0ABY4XP26</accession>
<proteinExistence type="predicted"/>
<feature type="domain" description="Histidine kinase" evidence="5">
    <location>
        <begin position="480"/>
        <end position="690"/>
    </location>
</feature>
<dbReference type="PRINTS" id="PR00344">
    <property type="entry name" value="BCTRLSENSOR"/>
</dbReference>
<dbReference type="EC" id="2.7.13.3" evidence="2"/>
<dbReference type="Pfam" id="PF00512">
    <property type="entry name" value="HisKA"/>
    <property type="match status" value="1"/>
</dbReference>
<dbReference type="InterPro" id="IPR036097">
    <property type="entry name" value="HisK_dim/P_sf"/>
</dbReference>
<dbReference type="InterPro" id="IPR004358">
    <property type="entry name" value="Sig_transdc_His_kin-like_C"/>
</dbReference>
<evidence type="ECO:0000259" key="5">
    <source>
        <dbReference type="PROSITE" id="PS50109"/>
    </source>
</evidence>
<dbReference type="SMART" id="SM00387">
    <property type="entry name" value="HATPase_c"/>
    <property type="match status" value="1"/>
</dbReference>
<keyword evidence="7" id="KW-1185">Reference proteome</keyword>
<evidence type="ECO:0000313" key="6">
    <source>
        <dbReference type="EMBL" id="USJ32200.1"/>
    </source>
</evidence>
<dbReference type="InterPro" id="IPR011990">
    <property type="entry name" value="TPR-like_helical_dom_sf"/>
</dbReference>
<reference evidence="6" key="1">
    <citation type="submission" date="2022-06" db="EMBL/GenBank/DDBJ databases">
        <title>Novel species in genus Dyadobacter.</title>
        <authorList>
            <person name="Ma C."/>
        </authorList>
    </citation>
    <scope>NUCLEOTIDE SEQUENCE</scope>
    <source>
        <strain evidence="6">CY22</strain>
    </source>
</reference>
<organism evidence="6 7">
    <name type="scientific">Dyadobacter chenhuakuii</name>
    <dbReference type="NCBI Taxonomy" id="2909339"/>
    <lineage>
        <taxon>Bacteria</taxon>
        <taxon>Pseudomonadati</taxon>
        <taxon>Bacteroidota</taxon>
        <taxon>Cytophagia</taxon>
        <taxon>Cytophagales</taxon>
        <taxon>Spirosomataceae</taxon>
        <taxon>Dyadobacter</taxon>
    </lineage>
</organism>
<dbReference type="InterPro" id="IPR036890">
    <property type="entry name" value="HATPase_C_sf"/>
</dbReference>
<evidence type="ECO:0000313" key="7">
    <source>
        <dbReference type="Proteomes" id="UP001055420"/>
    </source>
</evidence>
<dbReference type="InterPro" id="IPR005467">
    <property type="entry name" value="His_kinase_dom"/>
</dbReference>
<dbReference type="InterPro" id="IPR003661">
    <property type="entry name" value="HisK_dim/P_dom"/>
</dbReference>
<gene>
    <name evidence="6" type="ORF">NFI80_05535</name>
</gene>
<dbReference type="GO" id="GO:0016301">
    <property type="term" value="F:kinase activity"/>
    <property type="evidence" value="ECO:0007669"/>
    <property type="project" value="UniProtKB-KW"/>
</dbReference>
<dbReference type="Pfam" id="PF02518">
    <property type="entry name" value="HATPase_c"/>
    <property type="match status" value="1"/>
</dbReference>
<keyword evidence="4" id="KW-1133">Transmembrane helix</keyword>
<dbReference type="SUPFAM" id="SSF55874">
    <property type="entry name" value="ATPase domain of HSP90 chaperone/DNA topoisomerase II/histidine kinase"/>
    <property type="match status" value="1"/>
</dbReference>
<sequence>MMDYFYQLTFLNKYNIILAGLLLILGFSGCKTSTKGDHEQVMDAWIDSLDRDSRKIGIKKCIVTFDSLMATIDDQTLSDRMRYYKFMKVLSHRDSTLTENALSYTDSLLQLFPTAQIRQQFPAEYSKALLLKGDDLLKQKRFYQAYRNYYHGKSFLTSLGETCECARYSSRIASISFKEENYYQAIEYWKHELKELAECKQSGNFQLEFIEMQGSLRNIGIAHLYLNEPDIALQYFQQASDFINKHSSEFPKEQNYIRFARIVMVRNEAEAYFLKGDMETAEKLIKKCLMHDPEIDWSLEVEQESRQLLTRIFIKTKKFDKAAEELTILKKLPGALNHPANVILYQKMEASILFGQGKFEDAGKMLIAGMEADRVMKLKKNVENRSDVGQLLQQIQNQHEEELVEEQDTRKALLLVFSILLSVTLAVIAYLIWRIARKSLNNLRAVTDLNKVITQSNIVLQDTVNALEQAEIENEHVLKIVAHDLRNPIAAITSASQLVFWDEKPTEEQTELITSIQQSAGKANTLISQILQSSSDRKRVAKSEVALQEIVQSCIDMLSHKAIEKQQRLDYHYEQVMVPVDREKIWRVFCNLLSNAIKFSQKGGTIRINLKKQDEKVLLTIEDNGIGIPESLKDEVFLPLGSANRSGTAGEQSYGIGLSICKQIVEAHDGRIWFESGKERGTTFFVELPI</sequence>
<dbReference type="InterPro" id="IPR003594">
    <property type="entry name" value="HATPase_dom"/>
</dbReference>
<evidence type="ECO:0000256" key="1">
    <source>
        <dbReference type="ARBA" id="ARBA00000085"/>
    </source>
</evidence>
<dbReference type="InterPro" id="IPR019734">
    <property type="entry name" value="TPR_rpt"/>
</dbReference>
<dbReference type="PANTHER" id="PTHR43547">
    <property type="entry name" value="TWO-COMPONENT HISTIDINE KINASE"/>
    <property type="match status" value="1"/>
</dbReference>
<keyword evidence="4" id="KW-0472">Membrane</keyword>
<evidence type="ECO:0000256" key="2">
    <source>
        <dbReference type="ARBA" id="ARBA00012438"/>
    </source>
</evidence>
<name>A0ABY4XP26_9BACT</name>
<keyword evidence="4" id="KW-0812">Transmembrane</keyword>
<dbReference type="SUPFAM" id="SSF48452">
    <property type="entry name" value="TPR-like"/>
    <property type="match status" value="1"/>
</dbReference>
<keyword evidence="3" id="KW-0597">Phosphoprotein</keyword>
<dbReference type="SMART" id="SM00388">
    <property type="entry name" value="HisKA"/>
    <property type="match status" value="1"/>
</dbReference>
<feature type="transmembrane region" description="Helical" evidence="4">
    <location>
        <begin position="412"/>
        <end position="433"/>
    </location>
</feature>
<dbReference type="CDD" id="cd00075">
    <property type="entry name" value="HATPase"/>
    <property type="match status" value="1"/>
</dbReference>
<dbReference type="Gene3D" id="3.30.565.10">
    <property type="entry name" value="Histidine kinase-like ATPase, C-terminal domain"/>
    <property type="match status" value="1"/>
</dbReference>
<keyword evidence="6" id="KW-0418">Kinase</keyword>
<dbReference type="SUPFAM" id="SSF47384">
    <property type="entry name" value="Homodimeric domain of signal transducing histidine kinase"/>
    <property type="match status" value="1"/>
</dbReference>
<dbReference type="RefSeq" id="WP_235164612.1">
    <property type="nucleotide sequence ID" value="NZ_CP098805.1"/>
</dbReference>
<dbReference type="Proteomes" id="UP001055420">
    <property type="component" value="Chromosome"/>
</dbReference>
<evidence type="ECO:0000256" key="3">
    <source>
        <dbReference type="ARBA" id="ARBA00022553"/>
    </source>
</evidence>
<dbReference type="PANTHER" id="PTHR43547:SF2">
    <property type="entry name" value="HYBRID SIGNAL TRANSDUCTION HISTIDINE KINASE C"/>
    <property type="match status" value="1"/>
</dbReference>
<dbReference type="PROSITE" id="PS50109">
    <property type="entry name" value="HIS_KIN"/>
    <property type="match status" value="1"/>
</dbReference>
<evidence type="ECO:0000256" key="4">
    <source>
        <dbReference type="SAM" id="Phobius"/>
    </source>
</evidence>
<protein>
    <recommendedName>
        <fullName evidence="2">histidine kinase</fullName>
        <ecNumber evidence="2">2.7.13.3</ecNumber>
    </recommendedName>
</protein>
<dbReference type="Gene3D" id="1.10.287.130">
    <property type="match status" value="1"/>
</dbReference>
<dbReference type="Gene3D" id="1.25.40.10">
    <property type="entry name" value="Tetratricopeptide repeat domain"/>
    <property type="match status" value="2"/>
</dbReference>
<dbReference type="EMBL" id="CP098805">
    <property type="protein sequence ID" value="USJ32200.1"/>
    <property type="molecule type" value="Genomic_DNA"/>
</dbReference>
<keyword evidence="6" id="KW-0808">Transferase</keyword>